<dbReference type="STRING" id="260086.SAMN05216207_1018110"/>
<dbReference type="AlphaFoldDB" id="A0A1I5ARZ1"/>
<sequence length="214" mass="22062">MHERHLVNTLGALALAVTDLMTDGAGPAAGTSTSGAAALAVLLQAGGPDGDEPGAGELGVSALGRHVGLSQPAAARMVDALEARGLARRRRESGNRTTVHLTPDGARAARRVLAERADRLAPLLEPLAPDERQVLGRLLDRLLPGVHDRIGDGDLVCRLCDRHGCTEAGARCPVGWAARGRPDEPGRSAEPGSSELDSAELDSAEPKSEACSDG</sequence>
<reference evidence="3 4" key="1">
    <citation type="submission" date="2016-10" db="EMBL/GenBank/DDBJ databases">
        <authorList>
            <person name="de Groot N.N."/>
        </authorList>
    </citation>
    <scope>NUCLEOTIDE SEQUENCE [LARGE SCALE GENOMIC DNA]</scope>
    <source>
        <strain evidence="3 4">CGMCC 4.1877</strain>
    </source>
</reference>
<evidence type="ECO:0000313" key="3">
    <source>
        <dbReference type="EMBL" id="SFN65193.1"/>
    </source>
</evidence>
<protein>
    <submittedName>
        <fullName evidence="3">DNA-binding transcriptional regulator, MarR family</fullName>
    </submittedName>
</protein>
<dbReference type="EMBL" id="FOUY01000018">
    <property type="protein sequence ID" value="SFN65193.1"/>
    <property type="molecule type" value="Genomic_DNA"/>
</dbReference>
<proteinExistence type="predicted"/>
<dbReference type="InterPro" id="IPR036390">
    <property type="entry name" value="WH_DNA-bd_sf"/>
</dbReference>
<evidence type="ECO:0000256" key="1">
    <source>
        <dbReference type="SAM" id="MobiDB-lite"/>
    </source>
</evidence>
<accession>A0A1I5ARZ1</accession>
<dbReference type="Pfam" id="PF01047">
    <property type="entry name" value="MarR"/>
    <property type="match status" value="1"/>
</dbReference>
<keyword evidence="3" id="KW-0238">DNA-binding</keyword>
<dbReference type="InterPro" id="IPR039422">
    <property type="entry name" value="MarR/SlyA-like"/>
</dbReference>
<dbReference type="OrthoDB" id="4323829at2"/>
<dbReference type="SUPFAM" id="SSF46785">
    <property type="entry name" value="Winged helix' DNA-binding domain"/>
    <property type="match status" value="1"/>
</dbReference>
<dbReference type="Gene3D" id="1.10.10.10">
    <property type="entry name" value="Winged helix-like DNA-binding domain superfamily/Winged helix DNA-binding domain"/>
    <property type="match status" value="1"/>
</dbReference>
<evidence type="ECO:0000313" key="4">
    <source>
        <dbReference type="Proteomes" id="UP000199614"/>
    </source>
</evidence>
<dbReference type="GO" id="GO:0006950">
    <property type="term" value="P:response to stress"/>
    <property type="evidence" value="ECO:0007669"/>
    <property type="project" value="TreeGrafter"/>
</dbReference>
<feature type="compositionally biased region" description="Basic and acidic residues" evidence="1">
    <location>
        <begin position="204"/>
        <end position="214"/>
    </location>
</feature>
<evidence type="ECO:0000259" key="2">
    <source>
        <dbReference type="SMART" id="SM00347"/>
    </source>
</evidence>
<dbReference type="PANTHER" id="PTHR33164:SF57">
    <property type="entry name" value="MARR-FAMILY TRANSCRIPTIONAL REGULATOR"/>
    <property type="match status" value="1"/>
</dbReference>
<dbReference type="SMART" id="SM00347">
    <property type="entry name" value="HTH_MARR"/>
    <property type="match status" value="1"/>
</dbReference>
<dbReference type="InterPro" id="IPR000835">
    <property type="entry name" value="HTH_MarR-typ"/>
</dbReference>
<dbReference type="GO" id="GO:0003700">
    <property type="term" value="F:DNA-binding transcription factor activity"/>
    <property type="evidence" value="ECO:0007669"/>
    <property type="project" value="InterPro"/>
</dbReference>
<dbReference type="RefSeq" id="WP_143105424.1">
    <property type="nucleotide sequence ID" value="NZ_FOUY01000018.1"/>
</dbReference>
<gene>
    <name evidence="3" type="ORF">SAMN05216207_1018110</name>
</gene>
<organism evidence="3 4">
    <name type="scientific">Pseudonocardia ammonioxydans</name>
    <dbReference type="NCBI Taxonomy" id="260086"/>
    <lineage>
        <taxon>Bacteria</taxon>
        <taxon>Bacillati</taxon>
        <taxon>Actinomycetota</taxon>
        <taxon>Actinomycetes</taxon>
        <taxon>Pseudonocardiales</taxon>
        <taxon>Pseudonocardiaceae</taxon>
        <taxon>Pseudonocardia</taxon>
    </lineage>
</organism>
<dbReference type="Proteomes" id="UP000199614">
    <property type="component" value="Unassembled WGS sequence"/>
</dbReference>
<feature type="region of interest" description="Disordered" evidence="1">
    <location>
        <begin position="175"/>
        <end position="214"/>
    </location>
</feature>
<dbReference type="InterPro" id="IPR036388">
    <property type="entry name" value="WH-like_DNA-bd_sf"/>
</dbReference>
<dbReference type="PANTHER" id="PTHR33164">
    <property type="entry name" value="TRANSCRIPTIONAL REGULATOR, MARR FAMILY"/>
    <property type="match status" value="1"/>
</dbReference>
<feature type="domain" description="HTH marR-type" evidence="2">
    <location>
        <begin position="24"/>
        <end position="132"/>
    </location>
</feature>
<keyword evidence="4" id="KW-1185">Reference proteome</keyword>
<dbReference type="GO" id="GO:0003677">
    <property type="term" value="F:DNA binding"/>
    <property type="evidence" value="ECO:0007669"/>
    <property type="project" value="UniProtKB-KW"/>
</dbReference>
<name>A0A1I5ARZ1_PSUAM</name>